<keyword evidence="2" id="KW-1185">Reference proteome</keyword>
<name>A0A4R7KW39_9CLOT</name>
<dbReference type="EMBL" id="SOAZ01000003">
    <property type="protein sequence ID" value="TDT62835.1"/>
    <property type="molecule type" value="Genomic_DNA"/>
</dbReference>
<gene>
    <name evidence="1" type="ORF">EDD71_103112</name>
</gene>
<dbReference type="AlphaFoldDB" id="A0A4R7KW39"/>
<dbReference type="Proteomes" id="UP000295325">
    <property type="component" value="Unassembled WGS sequence"/>
</dbReference>
<reference evidence="1 2" key="1">
    <citation type="submission" date="2019-03" db="EMBL/GenBank/DDBJ databases">
        <title>Genomic Encyclopedia of Type Strains, Phase IV (KMG-IV): sequencing the most valuable type-strain genomes for metagenomic binning, comparative biology and taxonomic classification.</title>
        <authorList>
            <person name="Goeker M."/>
        </authorList>
    </citation>
    <scope>NUCLEOTIDE SEQUENCE [LARGE SCALE GENOMIC DNA]</scope>
    <source>
        <strain evidence="1 2">DSM 24455</strain>
    </source>
</reference>
<accession>A0A4R7KW39</accession>
<evidence type="ECO:0000313" key="1">
    <source>
        <dbReference type="EMBL" id="TDT62835.1"/>
    </source>
</evidence>
<evidence type="ECO:0000313" key="2">
    <source>
        <dbReference type="Proteomes" id="UP000295325"/>
    </source>
</evidence>
<comment type="caution">
    <text evidence="1">The sequence shown here is derived from an EMBL/GenBank/DDBJ whole genome shotgun (WGS) entry which is preliminary data.</text>
</comment>
<proteinExistence type="predicted"/>
<sequence length="32" mass="3717">MIFEINLKVVTEINLLVKPYGNNKGLVRYQPL</sequence>
<protein>
    <submittedName>
        <fullName evidence="1">Uncharacterized protein</fullName>
    </submittedName>
</protein>
<organism evidence="1 2">
    <name type="scientific">Fonticella tunisiensis</name>
    <dbReference type="NCBI Taxonomy" id="1096341"/>
    <lineage>
        <taxon>Bacteria</taxon>
        <taxon>Bacillati</taxon>
        <taxon>Bacillota</taxon>
        <taxon>Clostridia</taxon>
        <taxon>Eubacteriales</taxon>
        <taxon>Clostridiaceae</taxon>
        <taxon>Fonticella</taxon>
    </lineage>
</organism>